<dbReference type="AlphaFoldDB" id="A0A4R2B8X8"/>
<feature type="binding site" evidence="11">
    <location>
        <position position="188"/>
    </location>
    <ligand>
        <name>FMN</name>
        <dbReference type="ChEBI" id="CHEBI:58210"/>
    </ligand>
</feature>
<keyword evidence="14" id="KW-1185">Reference proteome</keyword>
<dbReference type="InterPro" id="IPR000262">
    <property type="entry name" value="FMN-dep_DH"/>
</dbReference>
<comment type="cofactor">
    <cofactor evidence="11">
        <name>NADPH</name>
        <dbReference type="ChEBI" id="CHEBI:57783"/>
    </cofactor>
</comment>
<keyword evidence="3 11" id="KW-0285">Flavoprotein</keyword>
<comment type="caution">
    <text evidence="11">Lacks conserved residue(s) required for the propagation of feature annotation.</text>
</comment>
<dbReference type="CDD" id="cd02811">
    <property type="entry name" value="IDI-2_FMN"/>
    <property type="match status" value="1"/>
</dbReference>
<dbReference type="GO" id="GO:0000287">
    <property type="term" value="F:magnesium ion binding"/>
    <property type="evidence" value="ECO:0007669"/>
    <property type="project" value="UniProtKB-UniRule"/>
</dbReference>
<evidence type="ECO:0000313" key="14">
    <source>
        <dbReference type="Proteomes" id="UP000295689"/>
    </source>
</evidence>
<dbReference type="GO" id="GO:0008299">
    <property type="term" value="P:isoprenoid biosynthetic process"/>
    <property type="evidence" value="ECO:0007669"/>
    <property type="project" value="UniProtKB-UniRule"/>
</dbReference>
<feature type="binding site" evidence="11">
    <location>
        <begin position="66"/>
        <end position="68"/>
    </location>
    <ligand>
        <name>FMN</name>
        <dbReference type="ChEBI" id="CHEBI:58210"/>
    </ligand>
</feature>
<dbReference type="InterPro" id="IPR013785">
    <property type="entry name" value="Aldolase_TIM"/>
</dbReference>
<dbReference type="GO" id="GO:0005737">
    <property type="term" value="C:cytoplasm"/>
    <property type="evidence" value="ECO:0007669"/>
    <property type="project" value="UniProtKB-SubCell"/>
</dbReference>
<name>A0A4R2B8X8_9BACI</name>
<evidence type="ECO:0000256" key="3">
    <source>
        <dbReference type="ARBA" id="ARBA00022630"/>
    </source>
</evidence>
<sequence length="354" mass="38022">MVMNLSRSKRKWDHIRLALETGQLRTAGLDDVSFVHQSLPGTSLDSINLHTEIGELSLSSPIFINAMTGGGGDRTLDINRKLAIAARETGVGIAVGSQMSALKDASERQTYEIVRKEYPEGIIFANLGSEASVEQAKQAVDMIGADALQLHLNVVQELTMPEGDRDFTGVLARIEEIAGKIDVPLIVKETGFGMGAETVEKLLDAGAMAIDVGGFGGTNFASIENNRRKTRLDFFEGWGIPTAVSIAEARNITQTQPIIASGGIQNSLDVAKAIALGANAAGLAGQFLRILLESGVDELVKEINQLHEEIAYIMTALGAKTIADLQTAPLVISGPTWHWLNERGIDTSTYSRRK</sequence>
<keyword evidence="9 11" id="KW-0413">Isomerase</keyword>
<comment type="function">
    <text evidence="11">Involved in the biosynthesis of isoprenoids. Catalyzes the 1,3-allylic rearrangement of the homoallylic substrate isopentenyl (IPP) to its allylic isomer, dimethylallyl diphosphate (DMAPP).</text>
</comment>
<gene>
    <name evidence="11" type="primary">fni</name>
    <name evidence="13" type="ORF">EV146_109184</name>
</gene>
<dbReference type="NCBIfam" id="TIGR02151">
    <property type="entry name" value="IPP_isom_2"/>
    <property type="match status" value="1"/>
</dbReference>
<dbReference type="GO" id="GO:0016491">
    <property type="term" value="F:oxidoreductase activity"/>
    <property type="evidence" value="ECO:0007669"/>
    <property type="project" value="InterPro"/>
</dbReference>
<dbReference type="GO" id="GO:0070402">
    <property type="term" value="F:NADPH binding"/>
    <property type="evidence" value="ECO:0007669"/>
    <property type="project" value="UniProtKB-UniRule"/>
</dbReference>
<feature type="binding site" evidence="11">
    <location>
        <begin position="10"/>
        <end position="11"/>
    </location>
    <ligand>
        <name>substrate</name>
    </ligand>
</feature>
<comment type="subunit">
    <text evidence="10 11">Homooctamer. Dimer of tetramers.</text>
</comment>
<dbReference type="EC" id="5.3.3.2" evidence="11"/>
<evidence type="ECO:0000256" key="7">
    <source>
        <dbReference type="ARBA" id="ARBA00022857"/>
    </source>
</evidence>
<evidence type="ECO:0000256" key="1">
    <source>
        <dbReference type="ARBA" id="ARBA00001917"/>
    </source>
</evidence>
<dbReference type="Pfam" id="PF01070">
    <property type="entry name" value="FMN_dh"/>
    <property type="match status" value="1"/>
</dbReference>
<feature type="binding site" evidence="11">
    <location>
        <position position="218"/>
    </location>
    <ligand>
        <name>FMN</name>
        <dbReference type="ChEBI" id="CHEBI:58210"/>
    </ligand>
</feature>
<protein>
    <recommendedName>
        <fullName evidence="11">Isopentenyl-diphosphate delta-isomerase</fullName>
        <shortName evidence="11">IPP isomerase</shortName>
        <ecNumber evidence="11">5.3.3.2</ecNumber>
    </recommendedName>
    <alternativeName>
        <fullName evidence="11">Isopentenyl diphosphate:dimethylallyl diphosphate isomerase</fullName>
    </alternativeName>
    <alternativeName>
        <fullName evidence="11">Isopentenyl pyrophosphate isomerase</fullName>
    </alternativeName>
    <alternativeName>
        <fullName evidence="11">Type 2 isopentenyl diphosphate isomerase</fullName>
        <shortName evidence="11">IDI-2</shortName>
    </alternativeName>
</protein>
<feature type="binding site" evidence="11">
    <location>
        <begin position="284"/>
        <end position="285"/>
    </location>
    <ligand>
        <name>FMN</name>
        <dbReference type="ChEBI" id="CHEBI:58210"/>
    </ligand>
</feature>
<dbReference type="Gene3D" id="3.20.20.70">
    <property type="entry name" value="Aldolase class I"/>
    <property type="match status" value="1"/>
</dbReference>
<evidence type="ECO:0000256" key="9">
    <source>
        <dbReference type="ARBA" id="ARBA00023235"/>
    </source>
</evidence>
<keyword evidence="6 11" id="KW-0460">Magnesium</keyword>
<evidence type="ECO:0000256" key="2">
    <source>
        <dbReference type="ARBA" id="ARBA00022490"/>
    </source>
</evidence>
<dbReference type="HAMAP" id="MF_00354">
    <property type="entry name" value="Idi_2"/>
    <property type="match status" value="1"/>
</dbReference>
<keyword evidence="2 11" id="KW-0963">Cytoplasm</keyword>
<proteinExistence type="inferred from homology"/>
<evidence type="ECO:0000256" key="11">
    <source>
        <dbReference type="HAMAP-Rule" id="MF_00354"/>
    </source>
</evidence>
<evidence type="ECO:0000259" key="12">
    <source>
        <dbReference type="Pfam" id="PF01070"/>
    </source>
</evidence>
<dbReference type="PIRSF" id="PIRSF003314">
    <property type="entry name" value="IPP_isomerase"/>
    <property type="match status" value="1"/>
</dbReference>
<comment type="caution">
    <text evidence="13">The sequence shown here is derived from an EMBL/GenBank/DDBJ whole genome shotgun (WGS) entry which is preliminary data.</text>
</comment>
<comment type="cofactor">
    <cofactor evidence="1 11">
        <name>FMN</name>
        <dbReference type="ChEBI" id="CHEBI:58210"/>
    </cofactor>
</comment>
<dbReference type="GO" id="GO:0010181">
    <property type="term" value="F:FMN binding"/>
    <property type="evidence" value="ECO:0007669"/>
    <property type="project" value="UniProtKB-UniRule"/>
</dbReference>
<comment type="cofactor">
    <cofactor evidence="11">
        <name>Mg(2+)</name>
        <dbReference type="ChEBI" id="CHEBI:18420"/>
    </cofactor>
</comment>
<keyword evidence="4 11" id="KW-0288">FMN</keyword>
<dbReference type="GO" id="GO:0004452">
    <property type="term" value="F:isopentenyl-diphosphate delta-isomerase activity"/>
    <property type="evidence" value="ECO:0007669"/>
    <property type="project" value="UniProtKB-UniRule"/>
</dbReference>
<dbReference type="SMART" id="SM01240">
    <property type="entry name" value="IMPDH"/>
    <property type="match status" value="1"/>
</dbReference>
<dbReference type="SUPFAM" id="SSF51395">
    <property type="entry name" value="FMN-linked oxidoreductases"/>
    <property type="match status" value="1"/>
</dbReference>
<dbReference type="PANTHER" id="PTHR43665:SF1">
    <property type="entry name" value="ISOPENTENYL-DIPHOSPHATE DELTA-ISOMERASE"/>
    <property type="match status" value="1"/>
</dbReference>
<reference evidence="13 14" key="1">
    <citation type="journal article" date="2015" name="Stand. Genomic Sci.">
        <title>Genomic Encyclopedia of Bacterial and Archaeal Type Strains, Phase III: the genomes of soil and plant-associated and newly described type strains.</title>
        <authorList>
            <person name="Whitman W.B."/>
            <person name="Woyke T."/>
            <person name="Klenk H.P."/>
            <person name="Zhou Y."/>
            <person name="Lilburn T.G."/>
            <person name="Beck B.J."/>
            <person name="De Vos P."/>
            <person name="Vandamme P."/>
            <person name="Eisen J.A."/>
            <person name="Garrity G."/>
            <person name="Hugenholtz P."/>
            <person name="Kyrpides N.C."/>
        </authorList>
    </citation>
    <scope>NUCLEOTIDE SEQUENCE [LARGE SCALE GENOMIC DNA]</scope>
    <source>
        <strain evidence="13 14">CV53</strain>
    </source>
</reference>
<feature type="binding site" evidence="11">
    <location>
        <position position="97"/>
    </location>
    <ligand>
        <name>FMN</name>
        <dbReference type="ChEBI" id="CHEBI:58210"/>
    </ligand>
</feature>
<keyword evidence="8 11" id="KW-0414">Isoprene biosynthesis</keyword>
<dbReference type="Proteomes" id="UP000295689">
    <property type="component" value="Unassembled WGS sequence"/>
</dbReference>
<evidence type="ECO:0000313" key="13">
    <source>
        <dbReference type="EMBL" id="TCN23026.1"/>
    </source>
</evidence>
<comment type="similarity">
    <text evidence="11">Belongs to the IPP isomerase type 2 family.</text>
</comment>
<feature type="domain" description="FMN-dependent dehydrogenase" evidence="12">
    <location>
        <begin position="172"/>
        <end position="328"/>
    </location>
</feature>
<evidence type="ECO:0000256" key="8">
    <source>
        <dbReference type="ARBA" id="ARBA00023229"/>
    </source>
</evidence>
<evidence type="ECO:0000256" key="4">
    <source>
        <dbReference type="ARBA" id="ARBA00022643"/>
    </source>
</evidence>
<evidence type="ECO:0000256" key="5">
    <source>
        <dbReference type="ARBA" id="ARBA00022723"/>
    </source>
</evidence>
<feature type="binding site" evidence="11">
    <location>
        <position position="156"/>
    </location>
    <ligand>
        <name>substrate</name>
    </ligand>
</feature>
<organism evidence="13 14">
    <name type="scientific">Mesobacillus foraminis</name>
    <dbReference type="NCBI Taxonomy" id="279826"/>
    <lineage>
        <taxon>Bacteria</taxon>
        <taxon>Bacillati</taxon>
        <taxon>Bacillota</taxon>
        <taxon>Bacilli</taxon>
        <taxon>Bacillales</taxon>
        <taxon>Bacillaceae</taxon>
        <taxon>Mesobacillus</taxon>
    </lineage>
</organism>
<accession>A0A4R2B8X8</accession>
<comment type="subcellular location">
    <subcellularLocation>
        <location evidence="11">Cytoplasm</location>
    </subcellularLocation>
</comment>
<feature type="binding site" evidence="11">
    <location>
        <position position="157"/>
    </location>
    <ligand>
        <name>Mg(2+)</name>
        <dbReference type="ChEBI" id="CHEBI:18420"/>
    </ligand>
</feature>
<feature type="binding site" evidence="11">
    <location>
        <position position="126"/>
    </location>
    <ligand>
        <name>FMN</name>
        <dbReference type="ChEBI" id="CHEBI:58210"/>
    </ligand>
</feature>
<dbReference type="PANTHER" id="PTHR43665">
    <property type="entry name" value="ISOPENTENYL-DIPHOSPHATE DELTA-ISOMERASE"/>
    <property type="match status" value="1"/>
</dbReference>
<keyword evidence="7 11" id="KW-0521">NADP</keyword>
<evidence type="ECO:0000256" key="6">
    <source>
        <dbReference type="ARBA" id="ARBA00022842"/>
    </source>
</evidence>
<dbReference type="InterPro" id="IPR011179">
    <property type="entry name" value="IPdP_isomerase"/>
</dbReference>
<evidence type="ECO:0000256" key="10">
    <source>
        <dbReference type="ARBA" id="ARBA00025810"/>
    </source>
</evidence>
<comment type="catalytic activity">
    <reaction evidence="11">
        <text>isopentenyl diphosphate = dimethylallyl diphosphate</text>
        <dbReference type="Rhea" id="RHEA:23284"/>
        <dbReference type="ChEBI" id="CHEBI:57623"/>
        <dbReference type="ChEBI" id="CHEBI:128769"/>
        <dbReference type="EC" id="5.3.3.2"/>
    </reaction>
</comment>
<keyword evidence="5 11" id="KW-0479">Metal-binding</keyword>
<dbReference type="EMBL" id="SLVV01000009">
    <property type="protein sequence ID" value="TCN23026.1"/>
    <property type="molecule type" value="Genomic_DNA"/>
</dbReference>